<dbReference type="InterPro" id="IPR027417">
    <property type="entry name" value="P-loop_NTPase"/>
</dbReference>
<gene>
    <name evidence="8" type="ORF">NEMVEDRAFT_v1g112425</name>
</gene>
<dbReference type="Proteomes" id="UP000001593">
    <property type="component" value="Unassembled WGS sequence"/>
</dbReference>
<dbReference type="EC" id="2.8.2.20" evidence="7"/>
<organism evidence="8 9">
    <name type="scientific">Nematostella vectensis</name>
    <name type="common">Starlet sea anemone</name>
    <dbReference type="NCBI Taxonomy" id="45351"/>
    <lineage>
        <taxon>Eukaryota</taxon>
        <taxon>Metazoa</taxon>
        <taxon>Cnidaria</taxon>
        <taxon>Anthozoa</taxon>
        <taxon>Hexacorallia</taxon>
        <taxon>Actiniaria</taxon>
        <taxon>Edwardsiidae</taxon>
        <taxon>Nematostella</taxon>
    </lineage>
</organism>
<comment type="catalytic activity">
    <reaction evidence="6 7">
        <text>L-tyrosyl-[protein] + 3'-phosphoadenylyl sulfate = O-sulfo-L-tyrosine-[protein] + adenosine 3',5'-bisphosphate + H(+)</text>
        <dbReference type="Rhea" id="RHEA:16801"/>
        <dbReference type="Rhea" id="RHEA-COMP:10136"/>
        <dbReference type="Rhea" id="RHEA-COMP:11688"/>
        <dbReference type="ChEBI" id="CHEBI:15378"/>
        <dbReference type="ChEBI" id="CHEBI:46858"/>
        <dbReference type="ChEBI" id="CHEBI:58339"/>
        <dbReference type="ChEBI" id="CHEBI:58343"/>
        <dbReference type="ChEBI" id="CHEBI:65286"/>
        <dbReference type="EC" id="2.8.2.20"/>
    </reaction>
</comment>
<dbReference type="PhylomeDB" id="A7SBP7"/>
<evidence type="ECO:0000256" key="4">
    <source>
        <dbReference type="ARBA" id="ARBA00023157"/>
    </source>
</evidence>
<dbReference type="GO" id="GO:0005794">
    <property type="term" value="C:Golgi apparatus"/>
    <property type="evidence" value="ECO:0000318"/>
    <property type="project" value="GO_Central"/>
</dbReference>
<dbReference type="SUPFAM" id="SSF52540">
    <property type="entry name" value="P-loop containing nucleoside triphosphate hydrolases"/>
    <property type="match status" value="1"/>
</dbReference>
<dbReference type="GO" id="GO:0008146">
    <property type="term" value="F:sulfotransferase activity"/>
    <property type="evidence" value="ECO:0000318"/>
    <property type="project" value="GO_Central"/>
</dbReference>
<dbReference type="AlphaFoldDB" id="A7SBP7"/>
<sequence>ENSPLIFVGGFPRSGTTLMRVMLDTLPDIRCGQETRVIPKLLLHVGEYTYRERMRLDAAGVTSQVLDSAVAKFILQVMTSHGAPAKRLCNKDPLTLRNMTYLARVFPNSKFVFLVRDGRAVVHSIVSRRILIRGINSSDYESLLRTWDRAVMGMNTQCESLGRKRCLRVPYEHVILHSRKAMESVLEFLEIEWDERVLHHEQSVGLPGGPVISRLERSSDQVVKPLNFDALYRWVGAIPQHVAETAGKLAPMLTVLGYDAQVYRPDYIQLKT</sequence>
<keyword evidence="3 7" id="KW-0808">Transferase</keyword>
<dbReference type="FunFam" id="3.40.50.300:FF:002853">
    <property type="entry name" value="Protein-tyrosine sulfotransferase"/>
    <property type="match status" value="1"/>
</dbReference>
<evidence type="ECO:0000256" key="1">
    <source>
        <dbReference type="ARBA" id="ARBA00003886"/>
    </source>
</evidence>
<dbReference type="OMA" id="RWMELNM"/>
<keyword evidence="4" id="KW-1015">Disulfide bond</keyword>
<protein>
    <recommendedName>
        <fullName evidence="7">Protein-tyrosine sulfotransferase</fullName>
        <ecNumber evidence="7">2.8.2.20</ecNumber>
    </recommendedName>
</protein>
<keyword evidence="5" id="KW-0325">Glycoprotein</keyword>
<dbReference type="InterPro" id="IPR026634">
    <property type="entry name" value="TPST-like"/>
</dbReference>
<evidence type="ECO:0000256" key="2">
    <source>
        <dbReference type="ARBA" id="ARBA00009988"/>
    </source>
</evidence>
<reference evidence="8 9" key="1">
    <citation type="journal article" date="2007" name="Science">
        <title>Sea anemone genome reveals ancestral eumetazoan gene repertoire and genomic organization.</title>
        <authorList>
            <person name="Putnam N.H."/>
            <person name="Srivastava M."/>
            <person name="Hellsten U."/>
            <person name="Dirks B."/>
            <person name="Chapman J."/>
            <person name="Salamov A."/>
            <person name="Terry A."/>
            <person name="Shapiro H."/>
            <person name="Lindquist E."/>
            <person name="Kapitonov V.V."/>
            <person name="Jurka J."/>
            <person name="Genikhovich G."/>
            <person name="Grigoriev I.V."/>
            <person name="Lucas S.M."/>
            <person name="Steele R.E."/>
            <person name="Finnerty J.R."/>
            <person name="Technau U."/>
            <person name="Martindale M.Q."/>
            <person name="Rokhsar D.S."/>
        </authorList>
    </citation>
    <scope>NUCLEOTIDE SEQUENCE [LARGE SCALE GENOMIC DNA]</scope>
    <source>
        <strain evidence="9">CH2 X CH6</strain>
    </source>
</reference>
<comment type="function">
    <text evidence="1 7">Catalyzes the O-sulfation of tyrosine residues within acidic motifs of polypeptides, using 3'-phosphoadenylyl sulfate (PAPS) as cosubstrate.</text>
</comment>
<evidence type="ECO:0000256" key="3">
    <source>
        <dbReference type="ARBA" id="ARBA00022679"/>
    </source>
</evidence>
<dbReference type="Gene3D" id="3.40.50.300">
    <property type="entry name" value="P-loop containing nucleotide triphosphate hydrolases"/>
    <property type="match status" value="1"/>
</dbReference>
<dbReference type="Pfam" id="PF13469">
    <property type="entry name" value="Sulfotransfer_3"/>
    <property type="match status" value="1"/>
</dbReference>
<comment type="similarity">
    <text evidence="2 7">Belongs to the protein sulfotransferase family.</text>
</comment>
<name>A7SBP7_NEMVE</name>
<evidence type="ECO:0000256" key="5">
    <source>
        <dbReference type="ARBA" id="ARBA00023180"/>
    </source>
</evidence>
<dbReference type="eggNOG" id="KOG3988">
    <property type="taxonomic scope" value="Eukaryota"/>
</dbReference>
<evidence type="ECO:0000313" key="9">
    <source>
        <dbReference type="Proteomes" id="UP000001593"/>
    </source>
</evidence>
<dbReference type="GO" id="GO:0008476">
    <property type="term" value="F:protein-tyrosine sulfotransferase activity"/>
    <property type="evidence" value="ECO:0007669"/>
    <property type="project" value="UniProtKB-EC"/>
</dbReference>
<dbReference type="STRING" id="45351.A7SBP7"/>
<accession>A7SBP7</accession>
<dbReference type="KEGG" id="nve:5510513"/>
<dbReference type="PANTHER" id="PTHR12788">
    <property type="entry name" value="PROTEIN-TYROSINE SULFOTRANSFERASE 2"/>
    <property type="match status" value="1"/>
</dbReference>
<proteinExistence type="inferred from homology"/>
<evidence type="ECO:0000313" key="8">
    <source>
        <dbReference type="EMBL" id="EDO38909.1"/>
    </source>
</evidence>
<keyword evidence="9" id="KW-1185">Reference proteome</keyword>
<feature type="non-terminal residue" evidence="8">
    <location>
        <position position="272"/>
    </location>
</feature>
<dbReference type="HOGENOM" id="CLU_046916_0_0_1"/>
<dbReference type="OrthoDB" id="545675at2759"/>
<dbReference type="PANTHER" id="PTHR12788:SF10">
    <property type="entry name" value="PROTEIN-TYROSINE SULFOTRANSFERASE"/>
    <property type="match status" value="1"/>
</dbReference>
<evidence type="ECO:0000256" key="7">
    <source>
        <dbReference type="RuleBase" id="RU365018"/>
    </source>
</evidence>
<evidence type="ECO:0000256" key="6">
    <source>
        <dbReference type="ARBA" id="ARBA00048460"/>
    </source>
</evidence>
<dbReference type="InParanoid" id="A7SBP7"/>
<dbReference type="EMBL" id="DS469617">
    <property type="protein sequence ID" value="EDO38909.1"/>
    <property type="molecule type" value="Genomic_DNA"/>
</dbReference>